<keyword evidence="2" id="KW-0472">Membrane</keyword>
<evidence type="ECO:0000256" key="2">
    <source>
        <dbReference type="SAM" id="Phobius"/>
    </source>
</evidence>
<dbReference type="Proteomes" id="UP001243844">
    <property type="component" value="Unassembled WGS sequence"/>
</dbReference>
<keyword evidence="2" id="KW-1133">Transmembrane helix</keyword>
<dbReference type="AlphaFoldDB" id="A0AAW8JAB6"/>
<dbReference type="InterPro" id="IPR021330">
    <property type="entry name" value="DUF2939"/>
</dbReference>
<evidence type="ECO:0000313" key="4">
    <source>
        <dbReference type="Proteomes" id="UP001243844"/>
    </source>
</evidence>
<organism evidence="3 4">
    <name type="scientific">Acinetobacter rudis</name>
    <dbReference type="NCBI Taxonomy" id="632955"/>
    <lineage>
        <taxon>Bacteria</taxon>
        <taxon>Pseudomonadati</taxon>
        <taxon>Pseudomonadota</taxon>
        <taxon>Gammaproteobacteria</taxon>
        <taxon>Moraxellales</taxon>
        <taxon>Moraxellaceae</taxon>
        <taxon>Acinetobacter</taxon>
    </lineage>
</organism>
<dbReference type="EMBL" id="JAVIDL010000026">
    <property type="protein sequence ID" value="MDQ8936523.1"/>
    <property type="molecule type" value="Genomic_DNA"/>
</dbReference>
<keyword evidence="2" id="KW-0812">Transmembrane</keyword>
<feature type="compositionally biased region" description="Basic and acidic residues" evidence="1">
    <location>
        <begin position="126"/>
        <end position="135"/>
    </location>
</feature>
<reference evidence="3" key="1">
    <citation type="submission" date="2023-08" db="EMBL/GenBank/DDBJ databases">
        <title>Emergence of clinically-relevant ST2 carbapenem-resistant Acinetobacter baumannii strains in hospital sewages in Zhejiang, East of China.</title>
        <authorList>
            <person name="Kaichao C."/>
            <person name="Zhang R."/>
        </authorList>
    </citation>
    <scope>NUCLEOTIDE SEQUENCE</scope>
    <source>
        <strain evidence="3">M-RB-37</strain>
    </source>
</reference>
<protein>
    <submittedName>
        <fullName evidence="3">DUF2939 domain-containing protein</fullName>
    </submittedName>
</protein>
<proteinExistence type="predicted"/>
<comment type="caution">
    <text evidence="3">The sequence shown here is derived from an EMBL/GenBank/DDBJ whole genome shotgun (WGS) entry which is preliminary data.</text>
</comment>
<dbReference type="RefSeq" id="WP_308981781.1">
    <property type="nucleotide sequence ID" value="NZ_JAVIDL010000026.1"/>
</dbReference>
<sequence>MSKTAKFSIFTVIIIVIAILAYLYASPYLALKNLKSAAQQNDIESVSHYIDYPSVRQSLKEQLNAYMLKELRQDKNNEFAKLGSMLASSMTDTLLDAVITPTGIGLMLQGKNLNPSHMPAQTSSQHNDEKPEKSAEKVEYKMYYTSFNRFVINVKNTERHDQRVQVIMQREGLNWKIKQLIIPLDNY</sequence>
<feature type="compositionally biased region" description="Polar residues" evidence="1">
    <location>
        <begin position="115"/>
        <end position="125"/>
    </location>
</feature>
<evidence type="ECO:0000256" key="1">
    <source>
        <dbReference type="SAM" id="MobiDB-lite"/>
    </source>
</evidence>
<dbReference type="Pfam" id="PF11159">
    <property type="entry name" value="DUF2939"/>
    <property type="match status" value="1"/>
</dbReference>
<feature type="transmembrane region" description="Helical" evidence="2">
    <location>
        <begin position="7"/>
        <end position="25"/>
    </location>
</feature>
<feature type="region of interest" description="Disordered" evidence="1">
    <location>
        <begin position="115"/>
        <end position="135"/>
    </location>
</feature>
<accession>A0AAW8JAB6</accession>
<evidence type="ECO:0000313" key="3">
    <source>
        <dbReference type="EMBL" id="MDQ8936523.1"/>
    </source>
</evidence>
<name>A0AAW8JAB6_9GAMM</name>
<gene>
    <name evidence="3" type="ORF">RFH47_12430</name>
</gene>